<sequence>MMKTVIPHGNK</sequence>
<accession>A0ABQ7RQH2</accession>
<gene>
    <name evidence="1" type="ORF">KL940_004873</name>
</gene>
<name>A0ABQ7RQH2_PICAN</name>
<evidence type="ECO:0000313" key="1">
    <source>
        <dbReference type="EMBL" id="KAG7845828.1"/>
    </source>
</evidence>
<proteinExistence type="predicted"/>
<reference evidence="1 2" key="1">
    <citation type="journal article" date="2021" name="G3 (Bethesda)">
        <title>Genomic diversity, chromosomal rearrangements, and interspecies hybridization in the ogataea polymorpha species complex.</title>
        <authorList>
            <person name="Hanson S.J."/>
            <person name="Cinneide E.O."/>
            <person name="Salzberg L.I."/>
            <person name="Wolfe K.H."/>
            <person name="McGowan J."/>
            <person name="Fitzpatrick D.A."/>
            <person name="Matlin K."/>
        </authorList>
    </citation>
    <scope>NUCLEOTIDE SEQUENCE [LARGE SCALE GENOMIC DNA]</scope>
    <source>
        <strain evidence="1">51-138</strain>
    </source>
</reference>
<feature type="non-terminal residue" evidence="1">
    <location>
        <position position="11"/>
    </location>
</feature>
<dbReference type="EMBL" id="JAHLVD010000017">
    <property type="protein sequence ID" value="KAG7845828.1"/>
    <property type="molecule type" value="Genomic_DNA"/>
</dbReference>
<keyword evidence="2" id="KW-1185">Reference proteome</keyword>
<evidence type="ECO:0000313" key="2">
    <source>
        <dbReference type="Proteomes" id="UP001197328"/>
    </source>
</evidence>
<organism evidence="1 2">
    <name type="scientific">Pichia angusta</name>
    <name type="common">Yeast</name>
    <name type="synonym">Hansenula polymorpha</name>
    <dbReference type="NCBI Taxonomy" id="870730"/>
    <lineage>
        <taxon>Eukaryota</taxon>
        <taxon>Fungi</taxon>
        <taxon>Dikarya</taxon>
        <taxon>Ascomycota</taxon>
        <taxon>Saccharomycotina</taxon>
        <taxon>Pichiomycetes</taxon>
        <taxon>Pichiales</taxon>
        <taxon>Pichiaceae</taxon>
        <taxon>Ogataea</taxon>
    </lineage>
</organism>
<dbReference type="Proteomes" id="UP001197328">
    <property type="component" value="Unassembled WGS sequence"/>
</dbReference>
<protein>
    <submittedName>
        <fullName evidence="1">Uncharacterized protein</fullName>
    </submittedName>
</protein>
<comment type="caution">
    <text evidence="1">The sequence shown here is derived from an EMBL/GenBank/DDBJ whole genome shotgun (WGS) entry which is preliminary data.</text>
</comment>